<keyword evidence="3" id="KW-0238">DNA-binding</keyword>
<dbReference type="PRINTS" id="PR00039">
    <property type="entry name" value="HTHLYSR"/>
</dbReference>
<reference evidence="6 7" key="1">
    <citation type="submission" date="2020-03" db="EMBL/GenBank/DDBJ databases">
        <authorList>
            <person name="Bakhshi Ganjeh M."/>
        </authorList>
    </citation>
    <scope>NUCLEOTIDE SEQUENCE [LARGE SCALE GENOMIC DNA]</scope>
    <source>
        <strain evidence="7">Iran 50</strain>
    </source>
</reference>
<feature type="domain" description="HTH lysR-type" evidence="5">
    <location>
        <begin position="9"/>
        <end position="66"/>
    </location>
</feature>
<evidence type="ECO:0000256" key="4">
    <source>
        <dbReference type="ARBA" id="ARBA00023163"/>
    </source>
</evidence>
<dbReference type="Gene3D" id="1.10.10.10">
    <property type="entry name" value="Winged helix-like DNA-binding domain superfamily/Winged helix DNA-binding domain"/>
    <property type="match status" value="1"/>
</dbReference>
<dbReference type="SUPFAM" id="SSF53850">
    <property type="entry name" value="Periplasmic binding protein-like II"/>
    <property type="match status" value="1"/>
</dbReference>
<dbReference type="PANTHER" id="PTHR30427:SF1">
    <property type="entry name" value="TRANSCRIPTIONAL ACTIVATOR PROTEIN LYSR"/>
    <property type="match status" value="1"/>
</dbReference>
<name>A0ABX7UTN9_9GAMM</name>
<keyword evidence="4" id="KW-0804">Transcription</keyword>
<dbReference type="EMBL" id="CP050854">
    <property type="protein sequence ID" value="QTF08665.1"/>
    <property type="molecule type" value="Genomic_DNA"/>
</dbReference>
<evidence type="ECO:0000259" key="5">
    <source>
        <dbReference type="PROSITE" id="PS50931"/>
    </source>
</evidence>
<dbReference type="Proteomes" id="UP000671960">
    <property type="component" value="Chromosome"/>
</dbReference>
<dbReference type="InterPro" id="IPR036390">
    <property type="entry name" value="WH_DNA-bd_sf"/>
</dbReference>
<dbReference type="PROSITE" id="PS50931">
    <property type="entry name" value="HTH_LYSR"/>
    <property type="match status" value="1"/>
</dbReference>
<dbReference type="SUPFAM" id="SSF46785">
    <property type="entry name" value="Winged helix' DNA-binding domain"/>
    <property type="match status" value="1"/>
</dbReference>
<comment type="similarity">
    <text evidence="1">Belongs to the LysR transcriptional regulatory family.</text>
</comment>
<dbReference type="RefSeq" id="WP_208226997.1">
    <property type="nucleotide sequence ID" value="NZ_CP050854.1"/>
</dbReference>
<dbReference type="InterPro" id="IPR036388">
    <property type="entry name" value="WH-like_DNA-bd_sf"/>
</dbReference>
<evidence type="ECO:0000313" key="7">
    <source>
        <dbReference type="Proteomes" id="UP000671960"/>
    </source>
</evidence>
<dbReference type="PANTHER" id="PTHR30427">
    <property type="entry name" value="TRANSCRIPTIONAL ACTIVATOR PROTEIN LYSR"/>
    <property type="match status" value="1"/>
</dbReference>
<dbReference type="Pfam" id="PF03466">
    <property type="entry name" value="LysR_substrate"/>
    <property type="match status" value="1"/>
</dbReference>
<dbReference type="Gene3D" id="3.40.190.290">
    <property type="match status" value="1"/>
</dbReference>
<dbReference type="InterPro" id="IPR000847">
    <property type="entry name" value="LysR_HTH_N"/>
</dbReference>
<accession>A0ABX7UTN9</accession>
<protein>
    <submittedName>
        <fullName evidence="6">LysR family transcriptional regulator</fullName>
    </submittedName>
</protein>
<dbReference type="Pfam" id="PF00126">
    <property type="entry name" value="HTH_1"/>
    <property type="match status" value="1"/>
</dbReference>
<evidence type="ECO:0000313" key="6">
    <source>
        <dbReference type="EMBL" id="QTF08665.1"/>
    </source>
</evidence>
<gene>
    <name evidence="6" type="ORF">HC231_12675</name>
</gene>
<organism evidence="6 7">
    <name type="scientific">Brenneria izadpanahii</name>
    <dbReference type="NCBI Taxonomy" id="2722756"/>
    <lineage>
        <taxon>Bacteria</taxon>
        <taxon>Pseudomonadati</taxon>
        <taxon>Pseudomonadota</taxon>
        <taxon>Gammaproteobacteria</taxon>
        <taxon>Enterobacterales</taxon>
        <taxon>Pectobacteriaceae</taxon>
        <taxon>Brenneria</taxon>
    </lineage>
</organism>
<keyword evidence="2" id="KW-0805">Transcription regulation</keyword>
<sequence>MKIERKNDINLRLLEIFGTVMRSQTTVDAAYELGISQPAVSGGIKQLEGQLGFPLFDRINRRLQPTEDAHLLYKEVEPIFMMIRSAESRIRSLRSGNAGILRILGTPPLGFSLVPHALRHLLLNRRGVKVHFDVVGLNRVLQAVELGVADVGLALGLDEHPAVNVEKIKHGNMMCLVPRGHPLYGMPTIRVEHVRQYGYIGLNIESTLGLLLAYAFRQCGVNYEPDVEVRYTNSAAMLSQAGVGMAIVDSVTALHQEWKDVAIVPFEIAVPVSICIVTRKQVSQNRLVVDFIDQVKHVIEQEIR</sequence>
<evidence type="ECO:0000256" key="1">
    <source>
        <dbReference type="ARBA" id="ARBA00009437"/>
    </source>
</evidence>
<evidence type="ECO:0000256" key="2">
    <source>
        <dbReference type="ARBA" id="ARBA00023015"/>
    </source>
</evidence>
<proteinExistence type="inferred from homology"/>
<dbReference type="InterPro" id="IPR005119">
    <property type="entry name" value="LysR_subst-bd"/>
</dbReference>
<keyword evidence="7" id="KW-1185">Reference proteome</keyword>
<evidence type="ECO:0000256" key="3">
    <source>
        <dbReference type="ARBA" id="ARBA00023125"/>
    </source>
</evidence>